<dbReference type="Proteomes" id="UP000070578">
    <property type="component" value="Unassembled WGS sequence"/>
</dbReference>
<proteinExistence type="predicted"/>
<dbReference type="Gene3D" id="1.10.720.30">
    <property type="entry name" value="SAP domain"/>
    <property type="match status" value="1"/>
</dbReference>
<dbReference type="GO" id="GO:0003677">
    <property type="term" value="F:DNA binding"/>
    <property type="evidence" value="ECO:0007669"/>
    <property type="project" value="InterPro"/>
</dbReference>
<reference evidence="1 2" key="2">
    <citation type="submission" date="2016-03" db="EMBL/GenBank/DDBJ databases">
        <title>New uncultured bacterium of the family Gallionellaceae from acid mine drainage: description and reconstruction of genome based on metagenomic analysis of microbial community.</title>
        <authorList>
            <person name="Kadnikov V."/>
            <person name="Ivasenko D."/>
            <person name="Beletsky A."/>
            <person name="Mardanov A."/>
            <person name="Danilova E."/>
            <person name="Pimenov N."/>
            <person name="Karnachuk O."/>
            <person name="Ravin N."/>
        </authorList>
    </citation>
    <scope>NUCLEOTIDE SEQUENCE [LARGE SCALE GENOMIC DNA]</scope>
    <source>
        <strain evidence="1">ShG14-8</strain>
    </source>
</reference>
<evidence type="ECO:0008006" key="3">
    <source>
        <dbReference type="Google" id="ProtNLM"/>
    </source>
</evidence>
<evidence type="ECO:0000313" key="1">
    <source>
        <dbReference type="EMBL" id="KXS31593.1"/>
    </source>
</evidence>
<gene>
    <name evidence="1" type="ORF">AWT59_2290</name>
</gene>
<name>A0A139BS08_9PROT</name>
<dbReference type="PATRIC" id="fig|1796491.3.peg.2503"/>
<dbReference type="AlphaFoldDB" id="A0A139BS08"/>
<comment type="caution">
    <text evidence="1">The sequence shown here is derived from an EMBL/GenBank/DDBJ whole genome shotgun (WGS) entry which is preliminary data.</text>
</comment>
<protein>
    <recommendedName>
        <fullName evidence="3">Transporter</fullName>
    </recommendedName>
</protein>
<organism evidence="1 2">
    <name type="scientific">Candidatus Gallionella acididurans</name>
    <dbReference type="NCBI Taxonomy" id="1796491"/>
    <lineage>
        <taxon>Bacteria</taxon>
        <taxon>Pseudomonadati</taxon>
        <taxon>Pseudomonadota</taxon>
        <taxon>Betaproteobacteria</taxon>
        <taxon>Nitrosomonadales</taxon>
        <taxon>Gallionellaceae</taxon>
        <taxon>Gallionella</taxon>
    </lineage>
</organism>
<dbReference type="InterPro" id="IPR018668">
    <property type="entry name" value="DNA-binding_VF530-like"/>
</dbReference>
<dbReference type="EMBL" id="LSLI01000067">
    <property type="protein sequence ID" value="KXS31593.1"/>
    <property type="molecule type" value="Genomic_DNA"/>
</dbReference>
<dbReference type="Pfam" id="PF09905">
    <property type="entry name" value="VF530"/>
    <property type="match status" value="1"/>
</dbReference>
<reference evidence="1 2" key="1">
    <citation type="submission" date="2016-02" db="EMBL/GenBank/DDBJ databases">
        <authorList>
            <person name="Wen L."/>
            <person name="He K."/>
            <person name="Yang H."/>
        </authorList>
    </citation>
    <scope>NUCLEOTIDE SEQUENCE [LARGE SCALE GENOMIC DNA]</scope>
    <source>
        <strain evidence="1">ShG14-8</strain>
    </source>
</reference>
<accession>A0A139BS08</accession>
<sequence>MDTNKQPANRPALEGITLEMMVTQLSERIGWEAMGAAVPIRCFAHDPSIKSSLKFLRRTPWARAKVEELYLRVK</sequence>
<evidence type="ECO:0000313" key="2">
    <source>
        <dbReference type="Proteomes" id="UP000070578"/>
    </source>
</evidence>
<dbReference type="InterPro" id="IPR036361">
    <property type="entry name" value="SAP_dom_sf"/>
</dbReference>